<reference evidence="2" key="1">
    <citation type="submission" date="2024-05" db="EMBL/GenBank/DDBJ databases">
        <title>Isolation and characterization of Sporomusa carbonis sp. nov., a carboxydotrophic hydrogenogen in the genus of Sporomusa isolated from a charcoal burning pile.</title>
        <authorList>
            <person name="Boeer T."/>
            <person name="Rosenbaum F."/>
            <person name="Eysell L."/>
            <person name="Mueller V."/>
            <person name="Daniel R."/>
            <person name="Poehlein A."/>
        </authorList>
    </citation>
    <scope>NUCLEOTIDE SEQUENCE [LARGE SCALE GENOMIC DNA]</scope>
    <source>
        <strain evidence="2">DSM 10669</strain>
    </source>
</reference>
<accession>A0ABZ3IH97</accession>
<evidence type="ECO:0000259" key="1">
    <source>
        <dbReference type="Pfam" id="PF06114"/>
    </source>
</evidence>
<name>A0ABZ3IH97_9FIRM</name>
<feature type="domain" description="IrrE N-terminal-like" evidence="1">
    <location>
        <begin position="45"/>
        <end position="167"/>
    </location>
</feature>
<dbReference type="Proteomes" id="UP000216752">
    <property type="component" value="Chromosome"/>
</dbReference>
<gene>
    <name evidence="2" type="ORF">SPSIL_009810</name>
</gene>
<dbReference type="Pfam" id="PF06114">
    <property type="entry name" value="Peptidase_M78"/>
    <property type="match status" value="1"/>
</dbReference>
<dbReference type="InterPro" id="IPR052345">
    <property type="entry name" value="Rad_response_metalloprotease"/>
</dbReference>
<dbReference type="Gene3D" id="1.10.10.2910">
    <property type="match status" value="1"/>
</dbReference>
<dbReference type="PANTHER" id="PTHR43236">
    <property type="entry name" value="ANTITOXIN HIGA1"/>
    <property type="match status" value="1"/>
</dbReference>
<dbReference type="PANTHER" id="PTHR43236:SF1">
    <property type="entry name" value="BLL7220 PROTEIN"/>
    <property type="match status" value="1"/>
</dbReference>
<keyword evidence="3" id="KW-1185">Reference proteome</keyword>
<dbReference type="InterPro" id="IPR010359">
    <property type="entry name" value="IrrE_HExxH"/>
</dbReference>
<evidence type="ECO:0000313" key="3">
    <source>
        <dbReference type="Proteomes" id="UP000216752"/>
    </source>
</evidence>
<sequence length="260" mass="30382">MSSLKGMLSGQERLQIKDLAEDTRLRWARKGYCDIFAILDSCSLLIRKPLESKTSGFSTFFEEHFIVVLNTNFTLGHERFTGAHELYHLTYNQDVLRRERLLYENENEEEKKAQGFAAEFLMPEDGVKESFFKLVGEDVKTDKVEVRHIIRLQHVFQVSYTAMLKRLVQLQLCAAKRYDFLRGYATPERAVELQELTIQEGKDIRLIIPSHVNSISDEYLQFVRNNFEKQKISYGKLYEVLEYVGKTPETFGYEKPGEIE</sequence>
<dbReference type="EMBL" id="CP155573">
    <property type="protein sequence ID" value="XFO64872.1"/>
    <property type="molecule type" value="Genomic_DNA"/>
</dbReference>
<protein>
    <recommendedName>
        <fullName evidence="1">IrrE N-terminal-like domain-containing protein</fullName>
    </recommendedName>
</protein>
<proteinExistence type="predicted"/>
<evidence type="ECO:0000313" key="2">
    <source>
        <dbReference type="EMBL" id="XFO64872.1"/>
    </source>
</evidence>
<organism evidence="2 3">
    <name type="scientific">Sporomusa silvacetica DSM 10669</name>
    <dbReference type="NCBI Taxonomy" id="1123289"/>
    <lineage>
        <taxon>Bacteria</taxon>
        <taxon>Bacillati</taxon>
        <taxon>Bacillota</taxon>
        <taxon>Negativicutes</taxon>
        <taxon>Selenomonadales</taxon>
        <taxon>Sporomusaceae</taxon>
        <taxon>Sporomusa</taxon>
    </lineage>
</organism>
<dbReference type="RefSeq" id="WP_094602868.1">
    <property type="nucleotide sequence ID" value="NZ_CP155573.1"/>
</dbReference>